<dbReference type="KEGG" id="aqu:109588249"/>
<dbReference type="AlphaFoldDB" id="A0AAN0JSX0"/>
<accession>A0AAN0JSX0</accession>
<protein>
    <submittedName>
        <fullName evidence="2">Uncharacterized protein</fullName>
    </submittedName>
</protein>
<organism evidence="2 3">
    <name type="scientific">Amphimedon queenslandica</name>
    <name type="common">Sponge</name>
    <dbReference type="NCBI Taxonomy" id="400682"/>
    <lineage>
        <taxon>Eukaryota</taxon>
        <taxon>Metazoa</taxon>
        <taxon>Porifera</taxon>
        <taxon>Demospongiae</taxon>
        <taxon>Heteroscleromorpha</taxon>
        <taxon>Haplosclerida</taxon>
        <taxon>Niphatidae</taxon>
        <taxon>Amphimedon</taxon>
    </lineage>
</organism>
<dbReference type="EnsemblMetazoa" id="XM_020004430.1">
    <property type="protein sequence ID" value="XP_019859989.1"/>
    <property type="gene ID" value="LOC109588249"/>
</dbReference>
<evidence type="ECO:0000313" key="2">
    <source>
        <dbReference type="EnsemblMetazoa" id="XP_019859989.1"/>
    </source>
</evidence>
<sequence>MPLVLNSTQVSSSSMTLPSDIIQAAPLHITFNSGYVPPGFFTRFVVVLTNKMELCFEKDIGIYRNRVTFRYQDPNSTTIEHVIVTDCTDVIQIDVQHHHLNQEVVSFTKICQNIRVLLEDAAKEVEEILKKCASGQTDDNKSTSYIFMHKFKYVCASCCQSTPSHYIKLSPANQTLVCCENNTTKYRLPTELEEVWFKDTNQATEKPSSQRIRSPKPSEVMSTPAEPGSLSMPPPTDTHIHENPPVDPTHVFQSHIAKLCKTISSDVVAVCNECYSSDLIGDGTYSYVITATGVSIDDKATRLIHDIESQLKSSINKQEYLSNVIEAFLRVNNSNLSIVAEELKNSFL</sequence>
<name>A0AAN0JSX0_AMPQE</name>
<feature type="region of interest" description="Disordered" evidence="1">
    <location>
        <begin position="199"/>
        <end position="234"/>
    </location>
</feature>
<feature type="compositionally biased region" description="Polar residues" evidence="1">
    <location>
        <begin position="199"/>
        <end position="212"/>
    </location>
</feature>
<dbReference type="Proteomes" id="UP000007879">
    <property type="component" value="Unassembled WGS sequence"/>
</dbReference>
<reference evidence="2" key="2">
    <citation type="submission" date="2024-06" db="UniProtKB">
        <authorList>
            <consortium name="EnsemblMetazoa"/>
        </authorList>
    </citation>
    <scope>IDENTIFICATION</scope>
</reference>
<dbReference type="GeneID" id="109588249"/>
<evidence type="ECO:0000256" key="1">
    <source>
        <dbReference type="SAM" id="MobiDB-lite"/>
    </source>
</evidence>
<evidence type="ECO:0000313" key="3">
    <source>
        <dbReference type="Proteomes" id="UP000007879"/>
    </source>
</evidence>
<reference evidence="3" key="1">
    <citation type="journal article" date="2010" name="Nature">
        <title>The Amphimedon queenslandica genome and the evolution of animal complexity.</title>
        <authorList>
            <person name="Srivastava M."/>
            <person name="Simakov O."/>
            <person name="Chapman J."/>
            <person name="Fahey B."/>
            <person name="Gauthier M.E."/>
            <person name="Mitros T."/>
            <person name="Richards G.S."/>
            <person name="Conaco C."/>
            <person name="Dacre M."/>
            <person name="Hellsten U."/>
            <person name="Larroux C."/>
            <person name="Putnam N.H."/>
            <person name="Stanke M."/>
            <person name="Adamska M."/>
            <person name="Darling A."/>
            <person name="Degnan S.M."/>
            <person name="Oakley T.H."/>
            <person name="Plachetzki D.C."/>
            <person name="Zhai Y."/>
            <person name="Adamski M."/>
            <person name="Calcino A."/>
            <person name="Cummins S.F."/>
            <person name="Goodstein D.M."/>
            <person name="Harris C."/>
            <person name="Jackson D.J."/>
            <person name="Leys S.P."/>
            <person name="Shu S."/>
            <person name="Woodcroft B.J."/>
            <person name="Vervoort M."/>
            <person name="Kosik K.S."/>
            <person name="Manning G."/>
            <person name="Degnan B.M."/>
            <person name="Rokhsar D.S."/>
        </authorList>
    </citation>
    <scope>NUCLEOTIDE SEQUENCE [LARGE SCALE GENOMIC DNA]</scope>
</reference>
<dbReference type="RefSeq" id="XP_019859989.1">
    <property type="nucleotide sequence ID" value="XM_020004430.1"/>
</dbReference>
<proteinExistence type="predicted"/>
<keyword evidence="3" id="KW-1185">Reference proteome</keyword>